<evidence type="ECO:0000256" key="1">
    <source>
        <dbReference type="SAM" id="MobiDB-lite"/>
    </source>
</evidence>
<gene>
    <name evidence="2" type="ORF">E2C01_083981</name>
</gene>
<proteinExistence type="predicted"/>
<name>A0A5B7J3N4_PORTR</name>
<protein>
    <submittedName>
        <fullName evidence="2">Uncharacterized protein</fullName>
    </submittedName>
</protein>
<dbReference type="Proteomes" id="UP000324222">
    <property type="component" value="Unassembled WGS sequence"/>
</dbReference>
<sequence length="60" mass="6624">MISESTTRSSDTPTPRGLGRWDKGCGSDMTGWVRQRDGTARGTHRGGMGRRDELDSNLQE</sequence>
<evidence type="ECO:0000313" key="3">
    <source>
        <dbReference type="Proteomes" id="UP000324222"/>
    </source>
</evidence>
<accession>A0A5B7J3N4</accession>
<feature type="region of interest" description="Disordered" evidence="1">
    <location>
        <begin position="1"/>
        <end position="60"/>
    </location>
</feature>
<evidence type="ECO:0000313" key="2">
    <source>
        <dbReference type="EMBL" id="MPC89053.1"/>
    </source>
</evidence>
<comment type="caution">
    <text evidence="2">The sequence shown here is derived from an EMBL/GenBank/DDBJ whole genome shotgun (WGS) entry which is preliminary data.</text>
</comment>
<dbReference type="AlphaFoldDB" id="A0A5B7J3N4"/>
<reference evidence="2 3" key="1">
    <citation type="submission" date="2019-05" db="EMBL/GenBank/DDBJ databases">
        <title>Another draft genome of Portunus trituberculatus and its Hox gene families provides insights of decapod evolution.</title>
        <authorList>
            <person name="Jeong J.-H."/>
            <person name="Song I."/>
            <person name="Kim S."/>
            <person name="Choi T."/>
            <person name="Kim D."/>
            <person name="Ryu S."/>
            <person name="Kim W."/>
        </authorList>
    </citation>
    <scope>NUCLEOTIDE SEQUENCE [LARGE SCALE GENOMIC DNA]</scope>
    <source>
        <tissue evidence="2">Muscle</tissue>
    </source>
</reference>
<feature type="compositionally biased region" description="Low complexity" evidence="1">
    <location>
        <begin position="1"/>
        <end position="16"/>
    </location>
</feature>
<organism evidence="2 3">
    <name type="scientific">Portunus trituberculatus</name>
    <name type="common">Swimming crab</name>
    <name type="synonym">Neptunus trituberculatus</name>
    <dbReference type="NCBI Taxonomy" id="210409"/>
    <lineage>
        <taxon>Eukaryota</taxon>
        <taxon>Metazoa</taxon>
        <taxon>Ecdysozoa</taxon>
        <taxon>Arthropoda</taxon>
        <taxon>Crustacea</taxon>
        <taxon>Multicrustacea</taxon>
        <taxon>Malacostraca</taxon>
        <taxon>Eumalacostraca</taxon>
        <taxon>Eucarida</taxon>
        <taxon>Decapoda</taxon>
        <taxon>Pleocyemata</taxon>
        <taxon>Brachyura</taxon>
        <taxon>Eubrachyura</taxon>
        <taxon>Portunoidea</taxon>
        <taxon>Portunidae</taxon>
        <taxon>Portuninae</taxon>
        <taxon>Portunus</taxon>
    </lineage>
</organism>
<dbReference type="EMBL" id="VSRR010079764">
    <property type="protein sequence ID" value="MPC89053.1"/>
    <property type="molecule type" value="Genomic_DNA"/>
</dbReference>
<keyword evidence="3" id="KW-1185">Reference proteome</keyword>